<dbReference type="EMBL" id="JAUSVO010000006">
    <property type="protein sequence ID" value="MDQ0439735.1"/>
    <property type="molecule type" value="Genomic_DNA"/>
</dbReference>
<proteinExistence type="predicted"/>
<comment type="caution">
    <text evidence="1">The sequence shown here is derived from an EMBL/GenBank/DDBJ whole genome shotgun (WGS) entry which is preliminary data.</text>
</comment>
<reference evidence="1 2" key="1">
    <citation type="submission" date="2023-07" db="EMBL/GenBank/DDBJ databases">
        <title>Genomic Encyclopedia of Type Strains, Phase IV (KMG-IV): sequencing the most valuable type-strain genomes for metagenomic binning, comparative biology and taxonomic classification.</title>
        <authorList>
            <person name="Goeker M."/>
        </authorList>
    </citation>
    <scope>NUCLEOTIDE SEQUENCE [LARGE SCALE GENOMIC DNA]</scope>
    <source>
        <strain evidence="1 2">B6-8</strain>
    </source>
</reference>
<dbReference type="InterPro" id="IPR029044">
    <property type="entry name" value="Nucleotide-diphossugar_trans"/>
</dbReference>
<organism evidence="1 2">
    <name type="scientific">Kaistia dalseonensis</name>
    <dbReference type="NCBI Taxonomy" id="410840"/>
    <lineage>
        <taxon>Bacteria</taxon>
        <taxon>Pseudomonadati</taxon>
        <taxon>Pseudomonadota</taxon>
        <taxon>Alphaproteobacteria</taxon>
        <taxon>Hyphomicrobiales</taxon>
        <taxon>Kaistiaceae</taxon>
        <taxon>Kaistia</taxon>
    </lineage>
</organism>
<protein>
    <submittedName>
        <fullName evidence="1">Glycosyltransferase involved in cell wall biosynthesis</fullName>
    </submittedName>
</protein>
<dbReference type="Proteomes" id="UP001241603">
    <property type="component" value="Unassembled WGS sequence"/>
</dbReference>
<dbReference type="SUPFAM" id="SSF53448">
    <property type="entry name" value="Nucleotide-diphospho-sugar transferases"/>
    <property type="match status" value="1"/>
</dbReference>
<name>A0ABU0HDD4_9HYPH</name>
<gene>
    <name evidence="1" type="ORF">QO014_004141</name>
</gene>
<dbReference type="Gene3D" id="3.90.550.10">
    <property type="entry name" value="Spore Coat Polysaccharide Biosynthesis Protein SpsA, Chain A"/>
    <property type="match status" value="1"/>
</dbReference>
<sequence length="295" mass="34331">MRISGFTFIRNGSLLNYPFIESIRSALPVCDEFVVAVGAGEDDTRERIVAIGDPKIRIVDTVWNPVLHKKGFVLAQQKMIAQYNCTGDWAFYIEGDEVLHEDDADALKRSMERHFDDPRVEALWFDYVHFYGDVNWQAIGHSFYRREVRVIRNTLRTTTTDSLYFLVLDKKKRGRYPRAASAEARLFHYGNARSPIPMWEKRRQMNRLYEGRGIDPTPENVNRQHTYSMDGRLVKRFEGSHPAVMAEWIATQEGDPYVPNQGGYVNNRDRRNIIGLKIQPFLPFDIGKKHFKSVR</sequence>
<evidence type="ECO:0000313" key="2">
    <source>
        <dbReference type="Proteomes" id="UP001241603"/>
    </source>
</evidence>
<accession>A0ABU0HDD4</accession>
<evidence type="ECO:0000313" key="1">
    <source>
        <dbReference type="EMBL" id="MDQ0439735.1"/>
    </source>
</evidence>
<keyword evidence="2" id="KW-1185">Reference proteome</keyword>
<dbReference type="RefSeq" id="WP_266350625.1">
    <property type="nucleotide sequence ID" value="NZ_JAPKNG010000006.1"/>
</dbReference>